<feature type="transmembrane region" description="Helical" evidence="5">
    <location>
        <begin position="199"/>
        <end position="215"/>
    </location>
</feature>
<evidence type="ECO:0000256" key="3">
    <source>
        <dbReference type="ARBA" id="ARBA00022989"/>
    </source>
</evidence>
<keyword evidence="2 5" id="KW-0812">Transmembrane</keyword>
<feature type="transmembrane region" description="Helical" evidence="5">
    <location>
        <begin position="55"/>
        <end position="75"/>
    </location>
</feature>
<dbReference type="InterPro" id="IPR007016">
    <property type="entry name" value="O-antigen_ligase-rel_domated"/>
</dbReference>
<dbReference type="GO" id="GO:0016874">
    <property type="term" value="F:ligase activity"/>
    <property type="evidence" value="ECO:0007669"/>
    <property type="project" value="UniProtKB-KW"/>
</dbReference>
<feature type="transmembrane region" description="Helical" evidence="5">
    <location>
        <begin position="112"/>
        <end position="136"/>
    </location>
</feature>
<feature type="transmembrane region" description="Helical" evidence="5">
    <location>
        <begin position="177"/>
        <end position="193"/>
    </location>
</feature>
<evidence type="ECO:0000256" key="2">
    <source>
        <dbReference type="ARBA" id="ARBA00022692"/>
    </source>
</evidence>
<evidence type="ECO:0000256" key="5">
    <source>
        <dbReference type="SAM" id="Phobius"/>
    </source>
</evidence>
<feature type="transmembrane region" description="Helical" evidence="5">
    <location>
        <begin position="81"/>
        <end position="100"/>
    </location>
</feature>
<evidence type="ECO:0000313" key="7">
    <source>
        <dbReference type="EMBL" id="QTV06688.1"/>
    </source>
</evidence>
<feature type="domain" description="O-antigen ligase-related" evidence="6">
    <location>
        <begin position="182"/>
        <end position="354"/>
    </location>
</feature>
<feature type="transmembrane region" description="Helical" evidence="5">
    <location>
        <begin position="396"/>
        <end position="413"/>
    </location>
</feature>
<organism evidence="7 8">
    <name type="scientific">Faecalibacter bovis</name>
    <dbReference type="NCBI Taxonomy" id="2898187"/>
    <lineage>
        <taxon>Bacteria</taxon>
        <taxon>Pseudomonadati</taxon>
        <taxon>Bacteroidota</taxon>
        <taxon>Flavobacteriia</taxon>
        <taxon>Flavobacteriales</taxon>
        <taxon>Weeksellaceae</taxon>
        <taxon>Faecalibacter</taxon>
    </lineage>
</organism>
<evidence type="ECO:0000313" key="8">
    <source>
        <dbReference type="Proteomes" id="UP000672011"/>
    </source>
</evidence>
<name>A0ABX7XFH4_9FLAO</name>
<evidence type="ECO:0000259" key="6">
    <source>
        <dbReference type="Pfam" id="PF04932"/>
    </source>
</evidence>
<sequence length="423" mass="49038">MNFIKKIKKEIFIDCCLGLLLASLPLPFGFINIALGLFIISCIISYKELKFNRNIALFIPIIYYCLCVFSLAFSIDTQATLKYLSKGIFFLIIPLFFLFIPKLSKERCLRIFDIFSYSMVVASIIYLIRATINYYISGDTDHFFYHSLVTLDVNAIYISLFIGLAFINLLNKASKKIYDYIFTFILFGFLILLSSKNVIVITLIAMGFSLLRLIKIKQKKPIIALLIVGILMSIPLSKKIYERFDLEFINTSENVVLENGIINVSIKNAWDQKHFDGNHYFNGSSFRVYQIRIFNEIMQENNSYLTGIGVSAEQEKIKEKQINYELDNYYGDLNFHNQYIQSFAGLGVMGIILVVILNLNNWIKSIRQRDILFFYFTLLTTSIMFTESLFERQRGIVFFVILYCIFNQINTSIPNTKNPPNKL</sequence>
<keyword evidence="3 5" id="KW-1133">Transmembrane helix</keyword>
<keyword evidence="8" id="KW-1185">Reference proteome</keyword>
<feature type="transmembrane region" description="Helical" evidence="5">
    <location>
        <begin position="148"/>
        <end position="170"/>
    </location>
</feature>
<keyword evidence="7" id="KW-0436">Ligase</keyword>
<accession>A0ABX7XFH4</accession>
<feature type="transmembrane region" description="Helical" evidence="5">
    <location>
        <begin position="222"/>
        <end position="241"/>
    </location>
</feature>
<dbReference type="Pfam" id="PF04932">
    <property type="entry name" value="Wzy_C"/>
    <property type="match status" value="1"/>
</dbReference>
<protein>
    <submittedName>
        <fullName evidence="7">O-antigen ligase family protein</fullName>
    </submittedName>
</protein>
<reference evidence="8" key="2">
    <citation type="submission" date="2021-04" db="EMBL/GenBank/DDBJ databases">
        <title>Taxonomy of Flavobacteriaceae bacterium ZY171143.</title>
        <authorList>
            <person name="Li F."/>
        </authorList>
    </citation>
    <scope>NUCLEOTIDE SEQUENCE [LARGE SCALE GENOMIC DNA]</scope>
    <source>
        <strain evidence="8">ZY171143</strain>
    </source>
</reference>
<feature type="transmembrane region" description="Helical" evidence="5">
    <location>
        <begin position="28"/>
        <end position="46"/>
    </location>
</feature>
<reference evidence="7 8" key="1">
    <citation type="journal article" date="2021" name="Int. J. Syst. Evol. Microbiol.">
        <title>Faecalibacter bovis sp. nov., isolated from cow faeces.</title>
        <authorList>
            <person name="Li F."/>
            <person name="Zhao W."/>
            <person name="Hong Q."/>
            <person name="Shao Q."/>
            <person name="Song J."/>
            <person name="Yang S."/>
        </authorList>
    </citation>
    <scope>NUCLEOTIDE SEQUENCE [LARGE SCALE GENOMIC DNA]</scope>
    <source>
        <strain evidence="7 8">ZY171143</strain>
    </source>
</reference>
<keyword evidence="4 5" id="KW-0472">Membrane</keyword>
<feature type="transmembrane region" description="Helical" evidence="5">
    <location>
        <begin position="339"/>
        <end position="359"/>
    </location>
</feature>
<gene>
    <name evidence="7" type="ORF">J9309_05060</name>
</gene>
<dbReference type="Proteomes" id="UP000672011">
    <property type="component" value="Chromosome"/>
</dbReference>
<evidence type="ECO:0000256" key="4">
    <source>
        <dbReference type="ARBA" id="ARBA00023136"/>
    </source>
</evidence>
<evidence type="ECO:0000256" key="1">
    <source>
        <dbReference type="ARBA" id="ARBA00004141"/>
    </source>
</evidence>
<feature type="transmembrane region" description="Helical" evidence="5">
    <location>
        <begin position="371"/>
        <end position="390"/>
    </location>
</feature>
<dbReference type="RefSeq" id="WP_230477449.1">
    <property type="nucleotide sequence ID" value="NZ_CP072842.1"/>
</dbReference>
<comment type="subcellular location">
    <subcellularLocation>
        <location evidence="1">Membrane</location>
        <topology evidence="1">Multi-pass membrane protein</topology>
    </subcellularLocation>
</comment>
<dbReference type="EMBL" id="CP072842">
    <property type="protein sequence ID" value="QTV06688.1"/>
    <property type="molecule type" value="Genomic_DNA"/>
</dbReference>
<proteinExistence type="predicted"/>